<dbReference type="EMBL" id="LM995447">
    <property type="protein sequence ID" value="CDZ24079.1"/>
    <property type="molecule type" value="Genomic_DNA"/>
</dbReference>
<evidence type="ECO:0000259" key="8">
    <source>
        <dbReference type="Pfam" id="PF03600"/>
    </source>
</evidence>
<name>A0A078KSH6_9FIRM</name>
<gene>
    <name evidence="9" type="ORF">CCDG5_0960</name>
</gene>
<dbReference type="Pfam" id="PF03600">
    <property type="entry name" value="CitMHS"/>
    <property type="match status" value="1"/>
</dbReference>
<dbReference type="Proteomes" id="UP000032431">
    <property type="component" value="Chromosome I"/>
</dbReference>
<feature type="domain" description="Citrate transporter-like" evidence="8">
    <location>
        <begin position="4"/>
        <end position="251"/>
    </location>
</feature>
<evidence type="ECO:0000256" key="3">
    <source>
        <dbReference type="ARBA" id="ARBA00022475"/>
    </source>
</evidence>
<dbReference type="GO" id="GO:0005886">
    <property type="term" value="C:plasma membrane"/>
    <property type="evidence" value="ECO:0007669"/>
    <property type="project" value="UniProtKB-SubCell"/>
</dbReference>
<feature type="transmembrane region" description="Helical" evidence="7">
    <location>
        <begin position="150"/>
        <end position="167"/>
    </location>
</feature>
<dbReference type="PANTHER" id="PTHR43302">
    <property type="entry name" value="TRANSPORTER ARSB-RELATED"/>
    <property type="match status" value="1"/>
</dbReference>
<evidence type="ECO:0000256" key="1">
    <source>
        <dbReference type="ARBA" id="ARBA00004651"/>
    </source>
</evidence>
<keyword evidence="4 7" id="KW-0812">Transmembrane</keyword>
<dbReference type="PANTHER" id="PTHR43302:SF5">
    <property type="entry name" value="TRANSPORTER ARSB-RELATED"/>
    <property type="match status" value="1"/>
</dbReference>
<feature type="transmembrane region" description="Helical" evidence="7">
    <location>
        <begin position="29"/>
        <end position="57"/>
    </location>
</feature>
<evidence type="ECO:0000256" key="7">
    <source>
        <dbReference type="SAM" id="Phobius"/>
    </source>
</evidence>
<proteinExistence type="predicted"/>
<dbReference type="GO" id="GO:0055085">
    <property type="term" value="P:transmembrane transport"/>
    <property type="evidence" value="ECO:0007669"/>
    <property type="project" value="InterPro"/>
</dbReference>
<feature type="transmembrane region" description="Helical" evidence="7">
    <location>
        <begin position="295"/>
        <end position="318"/>
    </location>
</feature>
<evidence type="ECO:0000256" key="4">
    <source>
        <dbReference type="ARBA" id="ARBA00022692"/>
    </source>
</evidence>
<dbReference type="HOGENOM" id="CLU_063025_0_1_9"/>
<sequence length="319" mass="35100">MLTCVAFERCNLLTSLAGLSLGKFSTPRMLGFAMISVTGLLSMFVTNDVALLTVVPLTLSMSKVSGKDPYILIILETIAANIFSALTPFGNPQNLYLFSYFKLEPLQFFLIMLPFCLIGIAILFAANFLFNSGGKFKTEKIKFEVYEPRLLYSAAVVFIFNILSVLHVLDYRIALAATLIIFLIFAPRLILKADYFLLMTFVLFFLFTDSVTGISMIKSFFSSALNAKYTVLIAATGLSQIISNVPSAVLISGFTENHKELLYGVSAGGLGTLVASLASLISYKLYIRQYDASKYIKAFSALNFGALAIILIFLCLFCI</sequence>
<feature type="transmembrane region" description="Helical" evidence="7">
    <location>
        <begin position="261"/>
        <end position="283"/>
    </location>
</feature>
<evidence type="ECO:0000256" key="5">
    <source>
        <dbReference type="ARBA" id="ARBA00022989"/>
    </source>
</evidence>
<feature type="transmembrane region" description="Helical" evidence="7">
    <location>
        <begin position="69"/>
        <end position="86"/>
    </location>
</feature>
<evidence type="ECO:0000256" key="2">
    <source>
        <dbReference type="ARBA" id="ARBA00022448"/>
    </source>
</evidence>
<accession>A0A078KSH6</accession>
<dbReference type="AlphaFoldDB" id="A0A078KSH6"/>
<dbReference type="KEGG" id="ccel:CCDG5_0960"/>
<evidence type="ECO:0000313" key="9">
    <source>
        <dbReference type="EMBL" id="CDZ24079.1"/>
    </source>
</evidence>
<protein>
    <submittedName>
        <fullName evidence="9">Transporter</fullName>
    </submittedName>
</protein>
<evidence type="ECO:0000256" key="6">
    <source>
        <dbReference type="ARBA" id="ARBA00023136"/>
    </source>
</evidence>
<feature type="transmembrane region" description="Helical" evidence="7">
    <location>
        <begin position="173"/>
        <end position="191"/>
    </location>
</feature>
<evidence type="ECO:0000313" key="10">
    <source>
        <dbReference type="Proteomes" id="UP000032431"/>
    </source>
</evidence>
<keyword evidence="10" id="KW-1185">Reference proteome</keyword>
<keyword evidence="6 7" id="KW-0472">Membrane</keyword>
<keyword evidence="5 7" id="KW-1133">Transmembrane helix</keyword>
<dbReference type="STRING" id="29343.CCDG5_0960"/>
<organism evidence="9 10">
    <name type="scientific">[Clostridium] cellulosi</name>
    <dbReference type="NCBI Taxonomy" id="29343"/>
    <lineage>
        <taxon>Bacteria</taxon>
        <taxon>Bacillati</taxon>
        <taxon>Bacillota</taxon>
        <taxon>Clostridia</taxon>
        <taxon>Eubacteriales</taxon>
        <taxon>Oscillospiraceae</taxon>
        <taxon>Oscillospiraceae incertae sedis</taxon>
    </lineage>
</organism>
<feature type="transmembrane region" description="Helical" evidence="7">
    <location>
        <begin position="106"/>
        <end position="130"/>
    </location>
</feature>
<dbReference type="PATRIC" id="fig|29343.3.peg.1013"/>
<reference evidence="10" key="1">
    <citation type="submission" date="2014-07" db="EMBL/GenBank/DDBJ databases">
        <authorList>
            <person name="Wibberg D."/>
        </authorList>
    </citation>
    <scope>NUCLEOTIDE SEQUENCE [LARGE SCALE GENOMIC DNA]</scope>
    <source>
        <strain evidence="10">DG5</strain>
    </source>
</reference>
<feature type="transmembrane region" description="Helical" evidence="7">
    <location>
        <begin position="229"/>
        <end position="254"/>
    </location>
</feature>
<keyword evidence="2" id="KW-0813">Transport</keyword>
<keyword evidence="3" id="KW-1003">Cell membrane</keyword>
<dbReference type="InterPro" id="IPR004680">
    <property type="entry name" value="Cit_transptr-like_dom"/>
</dbReference>
<comment type="subcellular location">
    <subcellularLocation>
        <location evidence="1">Cell membrane</location>
        <topology evidence="1">Multi-pass membrane protein</topology>
    </subcellularLocation>
</comment>
<feature type="transmembrane region" description="Helical" evidence="7">
    <location>
        <begin position="196"/>
        <end position="217"/>
    </location>
</feature>